<dbReference type="EMBL" id="AHZP02000971">
    <property type="protein sequence ID" value="KYK68942.1"/>
    <property type="molecule type" value="Genomic_DNA"/>
</dbReference>
<dbReference type="GO" id="GO:0005975">
    <property type="term" value="P:carbohydrate metabolic process"/>
    <property type="evidence" value="ECO:0007669"/>
    <property type="project" value="InterPro"/>
</dbReference>
<dbReference type="GO" id="GO:0005829">
    <property type="term" value="C:cytosol"/>
    <property type="evidence" value="ECO:0007669"/>
    <property type="project" value="TreeGrafter"/>
</dbReference>
<proteinExistence type="predicted"/>
<dbReference type="InterPro" id="IPR045244">
    <property type="entry name" value="PGM"/>
</dbReference>
<dbReference type="PANTHER" id="PTHR22573">
    <property type="entry name" value="PHOSPHOHEXOMUTASE FAMILY MEMBER"/>
    <property type="match status" value="1"/>
</dbReference>
<feature type="non-terminal residue" evidence="4">
    <location>
        <position position="1"/>
    </location>
</feature>
<gene>
    <name evidence="4" type="ORF">TGPRC2_285980B</name>
</gene>
<name>A0A151HHV1_TOXGO</name>
<dbReference type="GO" id="GO:0046872">
    <property type="term" value="F:metal ion binding"/>
    <property type="evidence" value="ECO:0007669"/>
    <property type="project" value="UniProtKB-KW"/>
</dbReference>
<dbReference type="Gene3D" id="3.40.120.10">
    <property type="entry name" value="Alpha-D-Glucose-1,6-Bisphosphate, subunit A, domain 3"/>
    <property type="match status" value="1"/>
</dbReference>
<feature type="non-terminal residue" evidence="4">
    <location>
        <position position="56"/>
    </location>
</feature>
<dbReference type="GO" id="GO:0004614">
    <property type="term" value="F:phosphoglucomutase activity"/>
    <property type="evidence" value="ECO:0007669"/>
    <property type="project" value="InterPro"/>
</dbReference>
<reference evidence="5" key="1">
    <citation type="submission" date="2016-03" db="EMBL/GenBank/DDBJ databases">
        <authorList>
            <person name="Sibley D."/>
            <person name="Venepally P."/>
            <person name="Karamycheva S."/>
            <person name="Hadjithomas M."/>
            <person name="Khan A."/>
            <person name="Brunk B."/>
            <person name="Roos D."/>
            <person name="Caler E."/>
            <person name="Lorenzi H."/>
        </authorList>
    </citation>
    <scope>NUCLEOTIDE SEQUENCE [LARGE SCALE GENOMIC DNA]</scope>
    <source>
        <strain evidence="5">TgCatPRC2</strain>
    </source>
</reference>
<protein>
    <submittedName>
        <fullName evidence="4">Glucosephosphate-mutase GPM1</fullName>
    </submittedName>
</protein>
<dbReference type="AlphaFoldDB" id="A0A151HHV1"/>
<dbReference type="PANTHER" id="PTHR22573:SF2">
    <property type="entry name" value="PHOSPHOGLUCOMUTASE"/>
    <property type="match status" value="1"/>
</dbReference>
<evidence type="ECO:0000313" key="4">
    <source>
        <dbReference type="EMBL" id="KYK68942.1"/>
    </source>
</evidence>
<dbReference type="Proteomes" id="UP000075225">
    <property type="component" value="Unassembled WGS sequence"/>
</dbReference>
<evidence type="ECO:0000256" key="2">
    <source>
        <dbReference type="ARBA" id="ARBA00022842"/>
    </source>
</evidence>
<keyword evidence="1" id="KW-0479">Metal-binding</keyword>
<sequence length="56" mass="5994">RGFFVTPSDSVALIALYAEKCIPYFFVDKATGKGGLTGLARSMPTSRALDNVAKKL</sequence>
<evidence type="ECO:0000256" key="1">
    <source>
        <dbReference type="ARBA" id="ARBA00022723"/>
    </source>
</evidence>
<keyword evidence="2" id="KW-0460">Magnesium</keyword>
<organism evidence="4 5">
    <name type="scientific">Toxoplasma gondii TgCatPRC2</name>
    <dbReference type="NCBI Taxonomy" id="1130821"/>
    <lineage>
        <taxon>Eukaryota</taxon>
        <taxon>Sar</taxon>
        <taxon>Alveolata</taxon>
        <taxon>Apicomplexa</taxon>
        <taxon>Conoidasida</taxon>
        <taxon>Coccidia</taxon>
        <taxon>Eucoccidiorida</taxon>
        <taxon>Eimeriorina</taxon>
        <taxon>Sarcocystidae</taxon>
        <taxon>Toxoplasma</taxon>
    </lineage>
</organism>
<evidence type="ECO:0000256" key="3">
    <source>
        <dbReference type="ARBA" id="ARBA00023235"/>
    </source>
</evidence>
<keyword evidence="3" id="KW-0413">Isomerase</keyword>
<dbReference type="VEuPathDB" id="ToxoDB:TGPRC2_285980B"/>
<accession>A0A151HHV1</accession>
<comment type="caution">
    <text evidence="4">The sequence shown here is derived from an EMBL/GenBank/DDBJ whole genome shotgun (WGS) entry which is preliminary data.</text>
</comment>
<evidence type="ECO:0000313" key="5">
    <source>
        <dbReference type="Proteomes" id="UP000075225"/>
    </source>
</evidence>